<dbReference type="Proteomes" id="UP000077266">
    <property type="component" value="Unassembled WGS sequence"/>
</dbReference>
<sequence length="391" mass="45409">MAQLPPIPLPFWLESRQTFRRPITLFLLALGVLTFCAYWLDRLSLRVPVQPSADEGRPKGVLLVSAYFPLSKSKHSQGEFQTWLAHFLGRIECEVYMFAPPSLADTVTTLRGPELPITLDTRYESAFDIEPLRSRRGQLERMHELDREKGYHSPELYAVWAAKPFFVNEALRRISDADKKYKYVFWVDAGGFRGPDPIVKWPYVPRLDAVFRDGARKSGTREEELVLIALQWAPPPWTRNWNESAGPIDIDLSEGSFFGGHPQAVRWWYRAYFTYFAHYADRGMFVGKDQTLMNSLLFLFRDRIINVWYNDPDAPNRRLIGVLGDCSGWWYYYFFWLASPSEQHAQANAWYEGKFGRCRVARVVSFADVLRRTFGRWWVGPTPTLPLIGET</sequence>
<evidence type="ECO:0000313" key="1">
    <source>
        <dbReference type="EMBL" id="KZV82666.1"/>
    </source>
</evidence>
<reference evidence="1 2" key="1">
    <citation type="journal article" date="2016" name="Mol. Biol. Evol.">
        <title>Comparative Genomics of Early-Diverging Mushroom-Forming Fungi Provides Insights into the Origins of Lignocellulose Decay Capabilities.</title>
        <authorList>
            <person name="Nagy L.G."/>
            <person name="Riley R."/>
            <person name="Tritt A."/>
            <person name="Adam C."/>
            <person name="Daum C."/>
            <person name="Floudas D."/>
            <person name="Sun H."/>
            <person name="Yadav J.S."/>
            <person name="Pangilinan J."/>
            <person name="Larsson K.H."/>
            <person name="Matsuura K."/>
            <person name="Barry K."/>
            <person name="Labutti K."/>
            <person name="Kuo R."/>
            <person name="Ohm R.A."/>
            <person name="Bhattacharya S.S."/>
            <person name="Shirouzu T."/>
            <person name="Yoshinaga Y."/>
            <person name="Martin F.M."/>
            <person name="Grigoriev I.V."/>
            <person name="Hibbett D.S."/>
        </authorList>
    </citation>
    <scope>NUCLEOTIDE SEQUENCE [LARGE SCALE GENOMIC DNA]</scope>
    <source>
        <strain evidence="1 2">HHB12029</strain>
    </source>
</reference>
<dbReference type="OrthoDB" id="411632at2759"/>
<dbReference type="EMBL" id="KV426309">
    <property type="protein sequence ID" value="KZV82666.1"/>
    <property type="molecule type" value="Genomic_DNA"/>
</dbReference>
<keyword evidence="2" id="KW-1185">Reference proteome</keyword>
<evidence type="ECO:0000313" key="2">
    <source>
        <dbReference type="Proteomes" id="UP000077266"/>
    </source>
</evidence>
<proteinExistence type="predicted"/>
<protein>
    <submittedName>
        <fullName evidence="1">Uncharacterized protein</fullName>
    </submittedName>
</protein>
<dbReference type="AlphaFoldDB" id="A0A165CL41"/>
<accession>A0A165CL41</accession>
<dbReference type="STRING" id="1314781.A0A165CL41"/>
<name>A0A165CL41_EXIGL</name>
<dbReference type="InParanoid" id="A0A165CL41"/>
<organism evidence="1 2">
    <name type="scientific">Exidia glandulosa HHB12029</name>
    <dbReference type="NCBI Taxonomy" id="1314781"/>
    <lineage>
        <taxon>Eukaryota</taxon>
        <taxon>Fungi</taxon>
        <taxon>Dikarya</taxon>
        <taxon>Basidiomycota</taxon>
        <taxon>Agaricomycotina</taxon>
        <taxon>Agaricomycetes</taxon>
        <taxon>Auriculariales</taxon>
        <taxon>Exidiaceae</taxon>
        <taxon>Exidia</taxon>
    </lineage>
</organism>
<gene>
    <name evidence="1" type="ORF">EXIGLDRAFT_843512</name>
</gene>